<feature type="transmembrane region" description="Helical" evidence="1">
    <location>
        <begin position="122"/>
        <end position="142"/>
    </location>
</feature>
<dbReference type="Proteomes" id="UP001251948">
    <property type="component" value="Unassembled WGS sequence"/>
</dbReference>
<keyword evidence="1" id="KW-1133">Transmembrane helix</keyword>
<keyword evidence="1" id="KW-0472">Membrane</keyword>
<reference evidence="2" key="1">
    <citation type="submission" date="2023-07" db="EMBL/GenBank/DDBJ databases">
        <title>Comparative genomics of clinical Stenotrophomonas maltophilia isolates reveals regions of diversity which correlate with colonization and persistence in vivo.</title>
        <authorList>
            <person name="Mcdaniel M.S."/>
            <person name="Swords W.E."/>
            <person name="Sumpter N.A."/>
            <person name="Lindgren N.R."/>
            <person name="Billiot C.E."/>
        </authorList>
    </citation>
    <scope>NUCLEOTIDE SEQUENCE</scope>
    <source>
        <strain evidence="2">Ism4</strain>
    </source>
</reference>
<evidence type="ECO:0008006" key="4">
    <source>
        <dbReference type="Google" id="ProtNLM"/>
    </source>
</evidence>
<comment type="caution">
    <text evidence="2">The sequence shown here is derived from an EMBL/GenBank/DDBJ whole genome shotgun (WGS) entry which is preliminary data.</text>
</comment>
<sequence>MTLSPRLRCRVMSSLSRIFKEAGLEVAHLVDDRMNIEVMDMERPVLGRGGKMYPLLLRRAENGGPDFVLDINEEVLVAAPDVNAISAGKGVAVILLFAIALVIGVLIGFLPKFLEHASELKFPLVLIFLTVILGVAVSVNVFRAVRSGNRLEPVVFNRTDQTVTRYSQEGAASYRWQSLRPFIRIIQIVHTAGGSVTYQLILAEVDDETGVVRSEFVAGKGDLIGAGANRYGFYQRFMEGPLSGLPAFQLAALRMDWFKRMAVSIWMLEATRKRLLGERSWTLLTTLLSVSWIALLAPFQVPELIGAWISRGPYGLKECGPWPGRFEALKNDSILKSKAEHYGEVTPMAKRIIIISLVFGALVWVPLFLLLCVAVRG</sequence>
<feature type="transmembrane region" description="Helical" evidence="1">
    <location>
        <begin position="352"/>
        <end position="375"/>
    </location>
</feature>
<dbReference type="RefSeq" id="WP_308307871.1">
    <property type="nucleotide sequence ID" value="NZ_JAVSKO010000005.1"/>
</dbReference>
<gene>
    <name evidence="2" type="ORF">ROV92_14015</name>
</gene>
<accession>A0AAJ2MUY9</accession>
<dbReference type="AlphaFoldDB" id="A0AAJ2MUY9"/>
<feature type="transmembrane region" description="Helical" evidence="1">
    <location>
        <begin position="91"/>
        <end position="110"/>
    </location>
</feature>
<keyword evidence="1" id="KW-0812">Transmembrane</keyword>
<feature type="transmembrane region" description="Helical" evidence="1">
    <location>
        <begin position="281"/>
        <end position="301"/>
    </location>
</feature>
<evidence type="ECO:0000313" key="3">
    <source>
        <dbReference type="Proteomes" id="UP001251948"/>
    </source>
</evidence>
<proteinExistence type="predicted"/>
<evidence type="ECO:0000313" key="2">
    <source>
        <dbReference type="EMBL" id="MDT3469095.1"/>
    </source>
</evidence>
<dbReference type="EMBL" id="JAVSKO010000005">
    <property type="protein sequence ID" value="MDT3469095.1"/>
    <property type="molecule type" value="Genomic_DNA"/>
</dbReference>
<organism evidence="2 3">
    <name type="scientific">Stenotrophomonas maltophilia</name>
    <name type="common">Pseudomonas maltophilia</name>
    <name type="synonym">Xanthomonas maltophilia</name>
    <dbReference type="NCBI Taxonomy" id="40324"/>
    <lineage>
        <taxon>Bacteria</taxon>
        <taxon>Pseudomonadati</taxon>
        <taxon>Pseudomonadota</taxon>
        <taxon>Gammaproteobacteria</taxon>
        <taxon>Lysobacterales</taxon>
        <taxon>Lysobacteraceae</taxon>
        <taxon>Stenotrophomonas</taxon>
        <taxon>Stenotrophomonas maltophilia group</taxon>
    </lineage>
</organism>
<evidence type="ECO:0000256" key="1">
    <source>
        <dbReference type="SAM" id="Phobius"/>
    </source>
</evidence>
<name>A0AAJ2MUY9_STEMA</name>
<protein>
    <recommendedName>
        <fullName evidence="4">Transmembrane protein</fullName>
    </recommendedName>
</protein>